<reference evidence="2" key="1">
    <citation type="journal article" date="2019" name="Int. J. Syst. Evol. Microbiol.">
        <title>The Global Catalogue of Microorganisms (GCM) 10K type strain sequencing project: providing services to taxonomists for standard genome sequencing and annotation.</title>
        <authorList>
            <consortium name="The Broad Institute Genomics Platform"/>
            <consortium name="The Broad Institute Genome Sequencing Center for Infectious Disease"/>
            <person name="Wu L."/>
            <person name="Ma J."/>
        </authorList>
    </citation>
    <scope>NUCLEOTIDE SEQUENCE [LARGE SCALE GENOMIC DNA]</scope>
    <source>
        <strain evidence="2">JCM 12165</strain>
    </source>
</reference>
<comment type="caution">
    <text evidence="1">The sequence shown here is derived from an EMBL/GenBank/DDBJ whole genome shotgun (WGS) entry which is preliminary data.</text>
</comment>
<gene>
    <name evidence="1" type="ORF">ACFSCY_30800</name>
</gene>
<accession>A0ABW4FTH6</accession>
<evidence type="ECO:0000313" key="2">
    <source>
        <dbReference type="Proteomes" id="UP001597145"/>
    </source>
</evidence>
<dbReference type="RefSeq" id="WP_343977524.1">
    <property type="nucleotide sequence ID" value="NZ_BAAAJG010000009.1"/>
</dbReference>
<evidence type="ECO:0000313" key="1">
    <source>
        <dbReference type="EMBL" id="MFD1533814.1"/>
    </source>
</evidence>
<evidence type="ECO:0008006" key="3">
    <source>
        <dbReference type="Google" id="ProtNLM"/>
    </source>
</evidence>
<protein>
    <recommendedName>
        <fullName evidence="3">DUF2180 family protein</fullName>
    </recommendedName>
</protein>
<keyword evidence="2" id="KW-1185">Reference proteome</keyword>
<organism evidence="1 2">
    <name type="scientific">Pseudonocardia aurantiaca</name>
    <dbReference type="NCBI Taxonomy" id="75290"/>
    <lineage>
        <taxon>Bacteria</taxon>
        <taxon>Bacillati</taxon>
        <taxon>Actinomycetota</taxon>
        <taxon>Actinomycetes</taxon>
        <taxon>Pseudonocardiales</taxon>
        <taxon>Pseudonocardiaceae</taxon>
        <taxon>Pseudonocardia</taxon>
    </lineage>
</organism>
<proteinExistence type="predicted"/>
<sequence length="75" mass="7903">MNCYICEFEARRRPIGLSGLPERAAVAVCHECGAGACFDHAVVLEEPPHHLPAARLFACATCALADVPAEVGRAA</sequence>
<dbReference type="Proteomes" id="UP001597145">
    <property type="component" value="Unassembled WGS sequence"/>
</dbReference>
<name>A0ABW4FTH6_9PSEU</name>
<dbReference type="EMBL" id="JBHUCP010000026">
    <property type="protein sequence ID" value="MFD1533814.1"/>
    <property type="molecule type" value="Genomic_DNA"/>
</dbReference>